<dbReference type="GO" id="GO:0008270">
    <property type="term" value="F:zinc ion binding"/>
    <property type="evidence" value="ECO:0007669"/>
    <property type="project" value="InterPro"/>
</dbReference>
<feature type="binding site" evidence="3">
    <location>
        <position position="28"/>
    </location>
    <ligand>
        <name>a divalent metal cation</name>
        <dbReference type="ChEBI" id="CHEBI:60240"/>
        <label>1</label>
    </ligand>
</feature>
<dbReference type="AlphaFoldDB" id="A0AA35SIY4"/>
<dbReference type="InterPro" id="IPR032466">
    <property type="entry name" value="Metal_Hydrolase"/>
</dbReference>
<feature type="binding site" evidence="3">
    <location>
        <position position="26"/>
    </location>
    <ligand>
        <name>a divalent metal cation</name>
        <dbReference type="ChEBI" id="CHEBI:60240"/>
        <label>1</label>
    </ligand>
</feature>
<feature type="binding site" evidence="3">
    <location>
        <position position="175"/>
    </location>
    <ligand>
        <name>a divalent metal cation</name>
        <dbReference type="ChEBI" id="CHEBI:60240"/>
        <label>2</label>
    </ligand>
</feature>
<feature type="binding site" evidence="3">
    <location>
        <position position="207"/>
    </location>
    <ligand>
        <name>a divalent metal cation</name>
        <dbReference type="ChEBI" id="CHEBI:60240"/>
        <label>2</label>
    </ligand>
</feature>
<feature type="binding site" evidence="3">
    <location>
        <position position="304"/>
    </location>
    <ligand>
        <name>a divalent metal cation</name>
        <dbReference type="ChEBI" id="CHEBI:60240"/>
        <label>1</label>
    </ligand>
</feature>
<evidence type="ECO:0000256" key="4">
    <source>
        <dbReference type="PROSITE-ProRule" id="PRU00679"/>
    </source>
</evidence>
<proteinExistence type="inferred from homology"/>
<dbReference type="InterPro" id="IPR001559">
    <property type="entry name" value="Phosphotriesterase"/>
</dbReference>
<dbReference type="PANTHER" id="PTHR10819">
    <property type="entry name" value="PHOSPHOTRIESTERASE-RELATED"/>
    <property type="match status" value="1"/>
</dbReference>
<gene>
    <name evidence="5" type="ORF">GBAR_LOCUS17560</name>
</gene>
<evidence type="ECO:0000313" key="5">
    <source>
        <dbReference type="EMBL" id="CAI8030945.1"/>
    </source>
</evidence>
<organism evidence="5 6">
    <name type="scientific">Geodia barretti</name>
    <name type="common">Barrett's horny sponge</name>
    <dbReference type="NCBI Taxonomy" id="519541"/>
    <lineage>
        <taxon>Eukaryota</taxon>
        <taxon>Metazoa</taxon>
        <taxon>Porifera</taxon>
        <taxon>Demospongiae</taxon>
        <taxon>Heteroscleromorpha</taxon>
        <taxon>Tetractinellida</taxon>
        <taxon>Astrophorina</taxon>
        <taxon>Geodiidae</taxon>
        <taxon>Geodia</taxon>
    </lineage>
</organism>
<keyword evidence="6" id="KW-1185">Reference proteome</keyword>
<keyword evidence="2" id="KW-0378">Hydrolase</keyword>
<protein>
    <submittedName>
        <fullName evidence="5">Phosphotriesterase-related protein</fullName>
    </submittedName>
</protein>
<dbReference type="InterPro" id="IPR017947">
    <property type="entry name" value="AryldialkylPase_Zn-BS"/>
</dbReference>
<keyword evidence="1 3" id="KW-0479">Metal-binding</keyword>
<dbReference type="SUPFAM" id="SSF51556">
    <property type="entry name" value="Metallo-dependent hydrolases"/>
    <property type="match status" value="1"/>
</dbReference>
<evidence type="ECO:0000256" key="3">
    <source>
        <dbReference type="PIRSR" id="PIRSR601559-52"/>
    </source>
</evidence>
<dbReference type="PROSITE" id="PS01322">
    <property type="entry name" value="PHOSPHOTRIESTERASE_1"/>
    <property type="match status" value="1"/>
</dbReference>
<comment type="caution">
    <text evidence="4">Lacks conserved residue(s) required for the propagation of feature annotation.</text>
</comment>
<comment type="caution">
    <text evidence="5">The sequence shown here is derived from an EMBL/GenBank/DDBJ whole genome shotgun (WGS) entry which is preliminary data.</text>
</comment>
<dbReference type="PROSITE" id="PS51347">
    <property type="entry name" value="PHOSPHOTRIESTERASE_2"/>
    <property type="match status" value="1"/>
</dbReference>
<evidence type="ECO:0000256" key="1">
    <source>
        <dbReference type="ARBA" id="ARBA00022723"/>
    </source>
</evidence>
<feature type="binding site" evidence="3">
    <location>
        <position position="175"/>
    </location>
    <ligand>
        <name>a divalent metal cation</name>
        <dbReference type="ChEBI" id="CHEBI:60240"/>
        <label>1</label>
    </ligand>
</feature>
<comment type="similarity">
    <text evidence="4">Belongs to the metallo-dependent hydrolases superfamily. Phosphotriesterase family.</text>
</comment>
<feature type="binding site" evidence="3">
    <location>
        <position position="236"/>
    </location>
    <ligand>
        <name>a divalent metal cation</name>
        <dbReference type="ChEBI" id="CHEBI:60240"/>
        <label>2</label>
    </ligand>
</feature>
<evidence type="ECO:0000313" key="6">
    <source>
        <dbReference type="Proteomes" id="UP001174909"/>
    </source>
</evidence>
<dbReference type="GO" id="GO:0016788">
    <property type="term" value="F:hydrolase activity, acting on ester bonds"/>
    <property type="evidence" value="ECO:0007669"/>
    <property type="project" value="InterPro"/>
</dbReference>
<dbReference type="Gene3D" id="3.20.20.140">
    <property type="entry name" value="Metal-dependent hydrolases"/>
    <property type="match status" value="1"/>
</dbReference>
<sequence>MEGLKGRVLTVLGPMEPGQLGVTLPHEHLLLDFTGATMGPGYGSSSGGCSADELAGLKLEIENLGKIRQFPYGVHENLTIENVEQTIEELKLFKGAGGSTIVDVTSIGMRTCPEHLPRISKESGVNIITGTSYYVDSFVAPDAKLLSVQELCDVMVREVSEGVEGTGVRCGVIGEVGVSYPMTDFEKRSLQASAKAQQITGAPLIIHPGRDQESPSAILDVLEGAGADLSRTVMSHLDRTVFSEEALLTLARRGCYLEYNLFGIETSHYQYSKEVTMPSDAQRVQWVKKLVEAGFSHKVMLSHDIHTKHRLVAYGGHGYGHLLENVVPKMKDRGISEDIISSMITDNPQQWLTFV</sequence>
<accession>A0AA35SIY4</accession>
<dbReference type="Proteomes" id="UP001174909">
    <property type="component" value="Unassembled WGS sequence"/>
</dbReference>
<dbReference type="EMBL" id="CASHTH010002507">
    <property type="protein sequence ID" value="CAI8030945.1"/>
    <property type="molecule type" value="Genomic_DNA"/>
</dbReference>
<dbReference type="Pfam" id="PF02126">
    <property type="entry name" value="PTE"/>
    <property type="match status" value="1"/>
</dbReference>
<dbReference type="PANTHER" id="PTHR10819:SF3">
    <property type="entry name" value="PHOSPHOTRIESTERASE-RELATED PROTEIN"/>
    <property type="match status" value="1"/>
</dbReference>
<reference evidence="5" key="1">
    <citation type="submission" date="2023-03" db="EMBL/GenBank/DDBJ databases">
        <authorList>
            <person name="Steffen K."/>
            <person name="Cardenas P."/>
        </authorList>
    </citation>
    <scope>NUCLEOTIDE SEQUENCE</scope>
</reference>
<evidence type="ECO:0000256" key="2">
    <source>
        <dbReference type="ARBA" id="ARBA00022801"/>
    </source>
</evidence>
<name>A0AA35SIY4_GEOBA</name>
<comment type="cofactor">
    <cofactor evidence="3">
        <name>a divalent metal cation</name>
        <dbReference type="ChEBI" id="CHEBI:60240"/>
    </cofactor>
    <text evidence="3">Binds 2 divalent metal cations per subunit.</text>
</comment>